<keyword evidence="4 8" id="KW-0999">Mitochondrion inner membrane</keyword>
<dbReference type="PANTHER" id="PTHR28087">
    <property type="entry name" value="ATPASE SYNTHESIS PROTEIN 25, MITOCHONDRIAL"/>
    <property type="match status" value="1"/>
</dbReference>
<feature type="region of interest" description="Disordered" evidence="9">
    <location>
        <begin position="50"/>
        <end position="77"/>
    </location>
</feature>
<proteinExistence type="inferred from homology"/>
<comment type="function">
    <text evidence="1">Probable mitochondrial mRNA stabilization factor.</text>
</comment>
<comment type="similarity">
    <text evidence="3 8">Belongs to the ATP25 family.</text>
</comment>
<dbReference type="PANTHER" id="PTHR28087:SF1">
    <property type="entry name" value="ATPASE SYNTHESIS PROTEIN 25, MITOCHONDRIAL"/>
    <property type="match status" value="1"/>
</dbReference>
<organism evidence="10">
    <name type="scientific">Eremomyces bilateralis CBS 781.70</name>
    <dbReference type="NCBI Taxonomy" id="1392243"/>
    <lineage>
        <taxon>Eukaryota</taxon>
        <taxon>Fungi</taxon>
        <taxon>Dikarya</taxon>
        <taxon>Ascomycota</taxon>
        <taxon>Pezizomycotina</taxon>
        <taxon>Dothideomycetes</taxon>
        <taxon>Dothideomycetes incertae sedis</taxon>
        <taxon>Eremomycetales</taxon>
        <taxon>Eremomycetaceae</taxon>
        <taxon>Eremomyces</taxon>
    </lineage>
</organism>
<dbReference type="RefSeq" id="XP_033538836.1">
    <property type="nucleotide sequence ID" value="XM_033682661.1"/>
</dbReference>
<evidence type="ECO:0000256" key="6">
    <source>
        <dbReference type="ARBA" id="ARBA00023128"/>
    </source>
</evidence>
<reference evidence="10 12" key="1">
    <citation type="submission" date="2020-01" db="EMBL/GenBank/DDBJ databases">
        <authorList>
            <consortium name="DOE Joint Genome Institute"/>
            <person name="Haridas S."/>
            <person name="Albert R."/>
            <person name="Binder M."/>
            <person name="Bloem J."/>
            <person name="Labutti K."/>
            <person name="Salamov A."/>
            <person name="Andreopoulos B."/>
            <person name="Baker S.E."/>
            <person name="Barry K."/>
            <person name="Bills G."/>
            <person name="Bluhm B.H."/>
            <person name="Cannon C."/>
            <person name="Castanera R."/>
            <person name="Culley D.E."/>
            <person name="Daum C."/>
            <person name="Ezra D."/>
            <person name="Gonzalez J.B."/>
            <person name="Henrissat B."/>
            <person name="Kuo A."/>
            <person name="Liang C."/>
            <person name="Lipzen A."/>
            <person name="Lutzoni F."/>
            <person name="Magnuson J."/>
            <person name="Mondo S."/>
            <person name="Nolan M."/>
            <person name="Ohm R."/>
            <person name="Pangilinan J."/>
            <person name="Park H.-J."/>
            <person name="Ramirez L."/>
            <person name="Alfaro M."/>
            <person name="Sun H."/>
            <person name="Tritt A."/>
            <person name="Yoshinaga Y."/>
            <person name="Zwiers L.-H."/>
            <person name="Turgeon B.G."/>
            <person name="Goodwin S.B."/>
            <person name="Spatafora J.W."/>
            <person name="Crous P.W."/>
            <person name="Grigoriev I.V."/>
        </authorList>
    </citation>
    <scope>NUCLEOTIDE SEQUENCE</scope>
    <source>
        <strain evidence="10 12">CBS 781.70</strain>
    </source>
</reference>
<dbReference type="InterPro" id="IPR040152">
    <property type="entry name" value="Atp25"/>
</dbReference>
<dbReference type="Gene3D" id="3.30.460.10">
    <property type="entry name" value="Beta Polymerase, domain 2"/>
    <property type="match status" value="1"/>
</dbReference>
<evidence type="ECO:0000313" key="11">
    <source>
        <dbReference type="Proteomes" id="UP000504638"/>
    </source>
</evidence>
<dbReference type="Proteomes" id="UP000504638">
    <property type="component" value="Unplaced"/>
</dbReference>
<keyword evidence="7 8" id="KW-0472">Membrane</keyword>
<evidence type="ECO:0000256" key="5">
    <source>
        <dbReference type="ARBA" id="ARBA00022946"/>
    </source>
</evidence>
<evidence type="ECO:0000256" key="9">
    <source>
        <dbReference type="SAM" id="MobiDB-lite"/>
    </source>
</evidence>
<sequence length="345" mass="38193">MAAPRALISSLRCTGCRSPIVRPFLPSYTERVPPPRRELSRLFTTSIRKNVEIPAEGSHNSRNDTPEPSPDSSLPWYLQPAHRQPTLLTSPIASAPLPDLPSNPPPLLAPLLSHINEGLGLTDISLLDLRQHTSSISQLTAIPESLHPPTLGPSLLMLIATARSTPHLHLSSQRLCRWLRTEWKLRARADGLLGRGELRRIGKRKAKKARTLARRGLMENAMGGAMGGMGEEGNSSGWVCVYVPGVKAGELEDVTNMEPENDLTEIERHDGFVGFDETEQGSTVVVQVMTEAKRAELDLEGLWSGWMHREQKRWAKIDFQAEEKAREISEVVAGDSDRGYFKPMA</sequence>
<dbReference type="AlphaFoldDB" id="A0A6G1GGH5"/>
<comment type="function">
    <text evidence="8">Mitochondrial mRNA stabilization factor.</text>
</comment>
<evidence type="ECO:0000313" key="12">
    <source>
        <dbReference type="RefSeq" id="XP_033538836.1"/>
    </source>
</evidence>
<dbReference type="GO" id="GO:0048255">
    <property type="term" value="P:mRNA stabilization"/>
    <property type="evidence" value="ECO:0007669"/>
    <property type="project" value="TreeGrafter"/>
</dbReference>
<evidence type="ECO:0000256" key="3">
    <source>
        <dbReference type="ARBA" id="ARBA00010787"/>
    </source>
</evidence>
<accession>A0A6G1GGH5</accession>
<evidence type="ECO:0000256" key="7">
    <source>
        <dbReference type="ARBA" id="ARBA00023136"/>
    </source>
</evidence>
<evidence type="ECO:0000313" key="10">
    <source>
        <dbReference type="EMBL" id="KAF1817205.1"/>
    </source>
</evidence>
<gene>
    <name evidence="10 12" type="ORF">P152DRAFT_510481</name>
</gene>
<dbReference type="EMBL" id="ML975149">
    <property type="protein sequence ID" value="KAF1817205.1"/>
    <property type="molecule type" value="Genomic_DNA"/>
</dbReference>
<reference evidence="12" key="2">
    <citation type="submission" date="2020-04" db="EMBL/GenBank/DDBJ databases">
        <authorList>
            <consortium name="NCBI Genome Project"/>
        </authorList>
    </citation>
    <scope>NUCLEOTIDE SEQUENCE</scope>
    <source>
        <strain evidence="12">CBS 781.70</strain>
    </source>
</reference>
<keyword evidence="5 8" id="KW-0809">Transit peptide</keyword>
<dbReference type="OrthoDB" id="107372at2759"/>
<evidence type="ECO:0000256" key="4">
    <source>
        <dbReference type="ARBA" id="ARBA00022792"/>
    </source>
</evidence>
<evidence type="ECO:0000256" key="1">
    <source>
        <dbReference type="ARBA" id="ARBA00003470"/>
    </source>
</evidence>
<dbReference type="GO" id="GO:0005743">
    <property type="term" value="C:mitochondrial inner membrane"/>
    <property type="evidence" value="ECO:0007669"/>
    <property type="project" value="UniProtKB-SubCell"/>
</dbReference>
<comment type="subcellular location">
    <subcellularLocation>
        <location evidence="2 8">Mitochondrion inner membrane</location>
        <topology evidence="2 8">Peripheral membrane protein</topology>
        <orientation evidence="2 8">Matrix side</orientation>
    </subcellularLocation>
</comment>
<dbReference type="GeneID" id="54423231"/>
<evidence type="ECO:0000256" key="2">
    <source>
        <dbReference type="ARBA" id="ARBA00004443"/>
    </source>
</evidence>
<keyword evidence="6 8" id="KW-0496">Mitochondrion</keyword>
<keyword evidence="11" id="KW-1185">Reference proteome</keyword>
<dbReference type="InterPro" id="IPR043519">
    <property type="entry name" value="NT_sf"/>
</dbReference>
<evidence type="ECO:0000256" key="8">
    <source>
        <dbReference type="RuleBase" id="RU367062"/>
    </source>
</evidence>
<dbReference type="GO" id="GO:0140053">
    <property type="term" value="P:mitochondrial gene expression"/>
    <property type="evidence" value="ECO:0007669"/>
    <property type="project" value="UniProtKB-UniRule"/>
</dbReference>
<protein>
    <recommendedName>
        <fullName evidence="8">ATPase synthesis protein 25</fullName>
    </recommendedName>
</protein>
<name>A0A6G1GGH5_9PEZI</name>
<reference evidence="12" key="3">
    <citation type="submission" date="2025-04" db="UniProtKB">
        <authorList>
            <consortium name="RefSeq"/>
        </authorList>
    </citation>
    <scope>IDENTIFICATION</scope>
    <source>
        <strain evidence="12">CBS 781.70</strain>
    </source>
</reference>